<feature type="transmembrane region" description="Helical" evidence="5">
    <location>
        <begin position="38"/>
        <end position="64"/>
    </location>
</feature>
<evidence type="ECO:0000256" key="1">
    <source>
        <dbReference type="ARBA" id="ARBA00004141"/>
    </source>
</evidence>
<reference evidence="6 7" key="1">
    <citation type="journal article" date="2018" name="Sci. Data">
        <title>The draft genome sequence of cork oak.</title>
        <authorList>
            <person name="Ramos A.M."/>
            <person name="Usie A."/>
            <person name="Barbosa P."/>
            <person name="Barros P.M."/>
            <person name="Capote T."/>
            <person name="Chaves I."/>
            <person name="Simoes F."/>
            <person name="Abreu I."/>
            <person name="Carrasquinho I."/>
            <person name="Faro C."/>
            <person name="Guimaraes J.B."/>
            <person name="Mendonca D."/>
            <person name="Nobrega F."/>
            <person name="Rodrigues L."/>
            <person name="Saibo N.J.M."/>
            <person name="Varela M.C."/>
            <person name="Egas C."/>
            <person name="Matos J."/>
            <person name="Miguel C.M."/>
            <person name="Oliveira M.M."/>
            <person name="Ricardo C.P."/>
            <person name="Goncalves S."/>
        </authorList>
    </citation>
    <scope>NUCLEOTIDE SEQUENCE [LARGE SCALE GENOMIC DNA]</scope>
    <source>
        <strain evidence="7">cv. HL8</strain>
    </source>
</reference>
<dbReference type="EMBL" id="PKMF04000005">
    <property type="protein sequence ID" value="KAK7860627.1"/>
    <property type="molecule type" value="Genomic_DNA"/>
</dbReference>
<evidence type="ECO:0000313" key="6">
    <source>
        <dbReference type="EMBL" id="KAK7860627.1"/>
    </source>
</evidence>
<dbReference type="PANTHER" id="PTHR11040">
    <property type="entry name" value="ZINC/IRON TRANSPORTER"/>
    <property type="match status" value="1"/>
</dbReference>
<comment type="subcellular location">
    <subcellularLocation>
        <location evidence="1">Membrane</location>
        <topology evidence="1">Multi-pass membrane protein</topology>
    </subcellularLocation>
</comment>
<keyword evidence="4 5" id="KW-0472">Membrane</keyword>
<dbReference type="GO" id="GO:0005385">
    <property type="term" value="F:zinc ion transmembrane transporter activity"/>
    <property type="evidence" value="ECO:0007669"/>
    <property type="project" value="TreeGrafter"/>
</dbReference>
<dbReference type="AlphaFoldDB" id="A0AAW0M9H1"/>
<sequence>MHDQADYKLKMNMIMVATPFGITLGLCLSNMYSENNPTALIVVGVLNAASTGILNYMALVNFLAIDFIGSKLQQTVKLQMLAFLAIRAFPLDSLNQHPSPNPRLSNQCPPDSPSQLALPLSSSSIFLHCRPRRHLRHPPTQPLNKLRSMPSPTVSPTSSLLARLVCASHYLHNPYQLLTLIPKHFLSSKHLPPGSFLLLATCMFSPIPSPA</sequence>
<keyword evidence="7" id="KW-1185">Reference proteome</keyword>
<dbReference type="Proteomes" id="UP000237347">
    <property type="component" value="Unassembled WGS sequence"/>
</dbReference>
<evidence type="ECO:0000313" key="7">
    <source>
        <dbReference type="Proteomes" id="UP000237347"/>
    </source>
</evidence>
<keyword evidence="3 5" id="KW-1133">Transmembrane helix</keyword>
<evidence type="ECO:0000256" key="3">
    <source>
        <dbReference type="ARBA" id="ARBA00022989"/>
    </source>
</evidence>
<feature type="transmembrane region" description="Helical" evidence="5">
    <location>
        <begin position="12"/>
        <end position="32"/>
    </location>
</feature>
<name>A0AAW0M9H1_QUESU</name>
<proteinExistence type="predicted"/>
<comment type="caution">
    <text evidence="6">The sequence shown here is derived from an EMBL/GenBank/DDBJ whole genome shotgun (WGS) entry which is preliminary data.</text>
</comment>
<dbReference type="PANTHER" id="PTHR11040:SF41">
    <property type="entry name" value="ZINC TRANSPORTER 7"/>
    <property type="match status" value="1"/>
</dbReference>
<protein>
    <submittedName>
        <fullName evidence="6">Zinc transporter 7</fullName>
    </submittedName>
</protein>
<dbReference type="Pfam" id="PF02535">
    <property type="entry name" value="Zip"/>
    <property type="match status" value="1"/>
</dbReference>
<evidence type="ECO:0000256" key="5">
    <source>
        <dbReference type="SAM" id="Phobius"/>
    </source>
</evidence>
<organism evidence="6 7">
    <name type="scientific">Quercus suber</name>
    <name type="common">Cork oak</name>
    <dbReference type="NCBI Taxonomy" id="58331"/>
    <lineage>
        <taxon>Eukaryota</taxon>
        <taxon>Viridiplantae</taxon>
        <taxon>Streptophyta</taxon>
        <taxon>Embryophyta</taxon>
        <taxon>Tracheophyta</taxon>
        <taxon>Spermatophyta</taxon>
        <taxon>Magnoliopsida</taxon>
        <taxon>eudicotyledons</taxon>
        <taxon>Gunneridae</taxon>
        <taxon>Pentapetalae</taxon>
        <taxon>rosids</taxon>
        <taxon>fabids</taxon>
        <taxon>Fagales</taxon>
        <taxon>Fagaceae</taxon>
        <taxon>Quercus</taxon>
    </lineage>
</organism>
<keyword evidence="2 5" id="KW-0812">Transmembrane</keyword>
<dbReference type="InterPro" id="IPR003689">
    <property type="entry name" value="ZIP"/>
</dbReference>
<dbReference type="GO" id="GO:0005886">
    <property type="term" value="C:plasma membrane"/>
    <property type="evidence" value="ECO:0007669"/>
    <property type="project" value="TreeGrafter"/>
</dbReference>
<gene>
    <name evidence="6" type="primary">ZIP7_0</name>
    <name evidence="6" type="ORF">CFP56_033355</name>
</gene>
<accession>A0AAW0M9H1</accession>
<evidence type="ECO:0000256" key="2">
    <source>
        <dbReference type="ARBA" id="ARBA00022692"/>
    </source>
</evidence>
<evidence type="ECO:0000256" key="4">
    <source>
        <dbReference type="ARBA" id="ARBA00023136"/>
    </source>
</evidence>